<dbReference type="AlphaFoldDB" id="A0AAD7L3C9"/>
<dbReference type="Proteomes" id="UP001163823">
    <property type="component" value="Chromosome 11"/>
</dbReference>
<proteinExistence type="inferred from homology"/>
<dbReference type="SUPFAM" id="SSF53756">
    <property type="entry name" value="UDP-Glycosyltransferase/glycogen phosphorylase"/>
    <property type="match status" value="1"/>
</dbReference>
<dbReference type="PROSITE" id="PS00375">
    <property type="entry name" value="UDPGT"/>
    <property type="match status" value="1"/>
</dbReference>
<evidence type="ECO:0000256" key="4">
    <source>
        <dbReference type="RuleBase" id="RU362057"/>
    </source>
</evidence>
<comment type="caution">
    <text evidence="5">The sequence shown here is derived from an EMBL/GenBank/DDBJ whole genome shotgun (WGS) entry which is preliminary data.</text>
</comment>
<keyword evidence="6" id="KW-1185">Reference proteome</keyword>
<protein>
    <recommendedName>
        <fullName evidence="4">Glycosyltransferase</fullName>
        <ecNumber evidence="4">2.4.1.-</ecNumber>
    </recommendedName>
</protein>
<dbReference type="CDD" id="cd03784">
    <property type="entry name" value="GT1_Gtf-like"/>
    <property type="match status" value="1"/>
</dbReference>
<dbReference type="KEGG" id="qsa:O6P43_026350"/>
<dbReference type="GO" id="GO:0080043">
    <property type="term" value="F:quercetin 3-O-glucosyltransferase activity"/>
    <property type="evidence" value="ECO:0007669"/>
    <property type="project" value="TreeGrafter"/>
</dbReference>
<keyword evidence="3" id="KW-0328">Glycosyltransferase</keyword>
<evidence type="ECO:0000256" key="3">
    <source>
        <dbReference type="RuleBase" id="RU003718"/>
    </source>
</evidence>
<dbReference type="Gene3D" id="3.40.50.2000">
    <property type="entry name" value="Glycogen Phosphorylase B"/>
    <property type="match status" value="2"/>
</dbReference>
<name>A0AAD7L3C9_QUISA</name>
<dbReference type="PANTHER" id="PTHR11926">
    <property type="entry name" value="GLUCOSYL/GLUCURONOSYL TRANSFERASES"/>
    <property type="match status" value="1"/>
</dbReference>
<dbReference type="EC" id="2.4.1.-" evidence="4"/>
<evidence type="ECO:0000313" key="6">
    <source>
        <dbReference type="Proteomes" id="UP001163823"/>
    </source>
</evidence>
<evidence type="ECO:0000313" key="5">
    <source>
        <dbReference type="EMBL" id="KAJ7950116.1"/>
    </source>
</evidence>
<organism evidence="5 6">
    <name type="scientific">Quillaja saponaria</name>
    <name type="common">Soap bark tree</name>
    <dbReference type="NCBI Taxonomy" id="32244"/>
    <lineage>
        <taxon>Eukaryota</taxon>
        <taxon>Viridiplantae</taxon>
        <taxon>Streptophyta</taxon>
        <taxon>Embryophyta</taxon>
        <taxon>Tracheophyta</taxon>
        <taxon>Spermatophyta</taxon>
        <taxon>Magnoliopsida</taxon>
        <taxon>eudicotyledons</taxon>
        <taxon>Gunneridae</taxon>
        <taxon>Pentapetalae</taxon>
        <taxon>rosids</taxon>
        <taxon>fabids</taxon>
        <taxon>Fabales</taxon>
        <taxon>Quillajaceae</taxon>
        <taxon>Quillaja</taxon>
    </lineage>
</organism>
<dbReference type="EMBL" id="JARAOO010000011">
    <property type="protein sequence ID" value="KAJ7950116.1"/>
    <property type="molecule type" value="Genomic_DNA"/>
</dbReference>
<dbReference type="FunFam" id="3.40.50.2000:FF:000019">
    <property type="entry name" value="Glycosyltransferase"/>
    <property type="match status" value="1"/>
</dbReference>
<keyword evidence="2 3" id="KW-0808">Transferase</keyword>
<dbReference type="InterPro" id="IPR035595">
    <property type="entry name" value="UDP_glycos_trans_CS"/>
</dbReference>
<dbReference type="InterPro" id="IPR002213">
    <property type="entry name" value="UDP_glucos_trans"/>
</dbReference>
<accession>A0AAD7L3C9</accession>
<evidence type="ECO:0000256" key="1">
    <source>
        <dbReference type="ARBA" id="ARBA00009995"/>
    </source>
</evidence>
<dbReference type="Pfam" id="PF00201">
    <property type="entry name" value="UDPGT"/>
    <property type="match status" value="1"/>
</dbReference>
<reference evidence="5" key="1">
    <citation type="journal article" date="2023" name="Science">
        <title>Elucidation of the pathway for biosynthesis of saponin adjuvants from the soapbark tree.</title>
        <authorList>
            <person name="Reed J."/>
            <person name="Orme A."/>
            <person name="El-Demerdash A."/>
            <person name="Owen C."/>
            <person name="Martin L.B.B."/>
            <person name="Misra R.C."/>
            <person name="Kikuchi S."/>
            <person name="Rejzek M."/>
            <person name="Martin A.C."/>
            <person name="Harkess A."/>
            <person name="Leebens-Mack J."/>
            <person name="Louveau T."/>
            <person name="Stephenson M.J."/>
            <person name="Osbourn A."/>
        </authorList>
    </citation>
    <scope>NUCLEOTIDE SEQUENCE</scope>
    <source>
        <strain evidence="5">S10</strain>
    </source>
</reference>
<dbReference type="GO" id="GO:0080044">
    <property type="term" value="F:quercetin 7-O-glucosyltransferase activity"/>
    <property type="evidence" value="ECO:0007669"/>
    <property type="project" value="TreeGrafter"/>
</dbReference>
<gene>
    <name evidence="5" type="ORF">O6P43_026350</name>
</gene>
<comment type="similarity">
    <text evidence="1 3">Belongs to the UDP-glycosyltransferase family.</text>
</comment>
<dbReference type="PANTHER" id="PTHR11926:SF1375">
    <property type="entry name" value="GLYCOSYLTRANSFERASE"/>
    <property type="match status" value="1"/>
</dbReference>
<sequence>MENGRVYKSHVVVLAFHGQGHIVPLIQLSRRLAWKGIKITFATTHSCTKAIQTGSDSISLLSIYDDITDGGFQGEGGFKGFLQRFEASTTRILHEFVKNHENSKNPVKCLIYDANLIWALEMAKQLGIATAAFVFPSWAAIATYYPFYLEVYADQQIKKVDPFTMPDLPPQLGLPNMASLGSDSGQHSPILKLMLQQLENFGKADWILSHAFEQFEQEVLDWMRNISPVTTIGPTLPSVYLDGRLKDDTDYGYNLYKPDSDTCMKWLDTKETESVVYISFGSVADLIPEQMTEITNSLKKMSSNFLWVVKETEKNNLPSSFVEETKEKGLVVTWCPQLKVLSHPAVGCFITHCGTNSIFESVCFAVPMVGMPQFCDQMPNAYFMEKVWKVGVRPSLDDNGVVTGEEIERCIKVVTEGESGQEIKKKLVQWKELAKEAVDEGGSSDKHIDEFIAGITT</sequence>
<evidence type="ECO:0000256" key="2">
    <source>
        <dbReference type="ARBA" id="ARBA00022679"/>
    </source>
</evidence>